<keyword evidence="7" id="KW-0808">Transferase</keyword>
<keyword evidence="5" id="KW-1133">Transmembrane helix</keyword>
<evidence type="ECO:0000259" key="6">
    <source>
        <dbReference type="PROSITE" id="PS50109"/>
    </source>
</evidence>
<dbReference type="InterPro" id="IPR036890">
    <property type="entry name" value="HATPase_C_sf"/>
</dbReference>
<dbReference type="InterPro" id="IPR003594">
    <property type="entry name" value="HATPase_dom"/>
</dbReference>
<accession>A0A9X4NPX2</accession>
<dbReference type="Gene3D" id="2.60.40.2380">
    <property type="match status" value="1"/>
</dbReference>
<dbReference type="Gene3D" id="3.30.565.10">
    <property type="entry name" value="Histidine kinase-like ATPase, C-terminal domain"/>
    <property type="match status" value="1"/>
</dbReference>
<evidence type="ECO:0000256" key="4">
    <source>
        <dbReference type="SAM" id="Coils"/>
    </source>
</evidence>
<dbReference type="Pfam" id="PF02518">
    <property type="entry name" value="HATPase_c"/>
    <property type="match status" value="1"/>
</dbReference>
<gene>
    <name evidence="7" type="ORF">H010_07026</name>
</gene>
<dbReference type="PRINTS" id="PR00344">
    <property type="entry name" value="BCTRLSENSOR"/>
</dbReference>
<dbReference type="InterPro" id="IPR005467">
    <property type="entry name" value="His_kinase_dom"/>
</dbReference>
<feature type="coiled-coil region" evidence="4">
    <location>
        <begin position="476"/>
        <end position="503"/>
    </location>
</feature>
<dbReference type="EMBL" id="AOGK01000005">
    <property type="protein sequence ID" value="MDG5974997.1"/>
    <property type="molecule type" value="Genomic_DNA"/>
</dbReference>
<evidence type="ECO:0000313" key="8">
    <source>
        <dbReference type="Proteomes" id="UP001152876"/>
    </source>
</evidence>
<evidence type="ECO:0000313" key="7">
    <source>
        <dbReference type="EMBL" id="MDG5974997.1"/>
    </source>
</evidence>
<dbReference type="OrthoDB" id="9812260at2"/>
<evidence type="ECO:0000256" key="1">
    <source>
        <dbReference type="ARBA" id="ARBA00000085"/>
    </source>
</evidence>
<feature type="transmembrane region" description="Helical" evidence="5">
    <location>
        <begin position="30"/>
        <end position="50"/>
    </location>
</feature>
<feature type="transmembrane region" description="Helical" evidence="5">
    <location>
        <begin position="386"/>
        <end position="405"/>
    </location>
</feature>
<name>A0A9X4NPX2_9BURK</name>
<dbReference type="GO" id="GO:0000155">
    <property type="term" value="F:phosphorelay sensor kinase activity"/>
    <property type="evidence" value="ECO:0007669"/>
    <property type="project" value="InterPro"/>
</dbReference>
<keyword evidence="8" id="KW-1185">Reference proteome</keyword>
<sequence>MPFDSTAHLLSESPGDETPFLDRRQRWTGVSSFLLGVLVAVGIVSLYIGLSRWVDGADSLAQLSLYSDERGDLDIDEVAALPAGAFKPVSAQVSLGYSSAVRWFRVEMPSGTVGRRALVVQPSYLDDVRLYLRDAGQAGGWRLEQQGDRFAFAQRPREDLAFTAEAEFSAGVAAFVRVKTRNAHNVRVRVIDPRTAHRENAWTLAGVGLYGGVVFVLACASAMSAALQRDRYWAVNALFQLTSMVTMFSYFGLGAQFLFPEAPRAADLLSVWCGYFHFFFGALFYRLFHALYGVPRWLLRLQTLTLLFLPTQILLMAVGRSDLALQLPAILMPVSMGLGLVSVFMLRCHDTFLLNLLRVNAITTTAYFIVLYVAHLGWFQAGFLHLYPGVFINLLTAVLLHLVLLRRNFLLSRQQQLDQREFALVQQQMHIERQKREEDGRFLSMLLHEIRSPLSVVALARSALERKLPQIGHATRDAAARDLQRIEASVQQMREVLQQVQATSELEYRMNADEGLSAKAALGTCELSALLNRLLAEHVRHASVDTAQLSSFEQGGRWVVAGGLERVLMMIRNLVDNAIKYSVPGSMVVLDMAVRPMSGDWNSQCALAVRNQVGAVGMPDPQRVFEKYYRGPNAHQYSGSGLGLYWVRGLAQMLGGDVGCSVQGSEVTFTLVLPILAAGERCSTFPPPGGDKG</sequence>
<comment type="catalytic activity">
    <reaction evidence="1">
        <text>ATP + protein L-histidine = ADP + protein N-phospho-L-histidine.</text>
        <dbReference type="EC" id="2.7.13.3"/>
    </reaction>
</comment>
<organism evidence="7 8">
    <name type="scientific">Hydrogenophaga taeniospiralis CCUG 15921</name>
    <dbReference type="NCBI Taxonomy" id="1281780"/>
    <lineage>
        <taxon>Bacteria</taxon>
        <taxon>Pseudomonadati</taxon>
        <taxon>Pseudomonadota</taxon>
        <taxon>Betaproteobacteria</taxon>
        <taxon>Burkholderiales</taxon>
        <taxon>Comamonadaceae</taxon>
        <taxon>Hydrogenophaga</taxon>
    </lineage>
</organism>
<dbReference type="SMART" id="SM00388">
    <property type="entry name" value="HisKA"/>
    <property type="match status" value="1"/>
</dbReference>
<evidence type="ECO:0000256" key="2">
    <source>
        <dbReference type="ARBA" id="ARBA00012438"/>
    </source>
</evidence>
<dbReference type="PANTHER" id="PTHR43547">
    <property type="entry name" value="TWO-COMPONENT HISTIDINE KINASE"/>
    <property type="match status" value="1"/>
</dbReference>
<feature type="transmembrane region" description="Helical" evidence="5">
    <location>
        <begin position="232"/>
        <end position="253"/>
    </location>
</feature>
<dbReference type="SMART" id="SM00387">
    <property type="entry name" value="HATPase_c"/>
    <property type="match status" value="1"/>
</dbReference>
<dbReference type="InterPro" id="IPR004358">
    <property type="entry name" value="Sig_transdc_His_kin-like_C"/>
</dbReference>
<feature type="transmembrane region" description="Helical" evidence="5">
    <location>
        <begin position="353"/>
        <end position="374"/>
    </location>
</feature>
<feature type="transmembrane region" description="Helical" evidence="5">
    <location>
        <begin position="201"/>
        <end position="220"/>
    </location>
</feature>
<proteinExistence type="predicted"/>
<dbReference type="PROSITE" id="PS50109">
    <property type="entry name" value="HIS_KIN"/>
    <property type="match status" value="1"/>
</dbReference>
<dbReference type="AlphaFoldDB" id="A0A9X4NPX2"/>
<comment type="caution">
    <text evidence="7">The sequence shown here is derived from an EMBL/GenBank/DDBJ whole genome shotgun (WGS) entry which is preliminary data.</text>
</comment>
<dbReference type="EC" id="2.7.13.3" evidence="2"/>
<keyword evidence="4" id="KW-0175">Coiled coil</keyword>
<dbReference type="CDD" id="cd00082">
    <property type="entry name" value="HisKA"/>
    <property type="match status" value="1"/>
</dbReference>
<dbReference type="InterPro" id="IPR011622">
    <property type="entry name" value="7TMR_DISM_rcpt_extracell_dom2"/>
</dbReference>
<dbReference type="SUPFAM" id="SSF55874">
    <property type="entry name" value="ATPase domain of HSP90 chaperone/DNA topoisomerase II/histidine kinase"/>
    <property type="match status" value="1"/>
</dbReference>
<keyword evidence="5" id="KW-0812">Transmembrane</keyword>
<evidence type="ECO:0000256" key="3">
    <source>
        <dbReference type="ARBA" id="ARBA00022553"/>
    </source>
</evidence>
<protein>
    <recommendedName>
        <fullName evidence="2">histidine kinase</fullName>
        <ecNumber evidence="2">2.7.13.3</ecNumber>
    </recommendedName>
</protein>
<keyword evidence="5" id="KW-0472">Membrane</keyword>
<dbReference type="Pfam" id="PF00512">
    <property type="entry name" value="HisKA"/>
    <property type="match status" value="1"/>
</dbReference>
<keyword evidence="7" id="KW-0418">Kinase</keyword>
<feature type="transmembrane region" description="Helical" evidence="5">
    <location>
        <begin position="265"/>
        <end position="285"/>
    </location>
</feature>
<dbReference type="Pfam" id="PF07696">
    <property type="entry name" value="7TMR-DISMED2"/>
    <property type="match status" value="1"/>
</dbReference>
<evidence type="ECO:0000256" key="5">
    <source>
        <dbReference type="SAM" id="Phobius"/>
    </source>
</evidence>
<dbReference type="RefSeq" id="WP_068166943.1">
    <property type="nucleotide sequence ID" value="NZ_AOGK01000005.1"/>
</dbReference>
<feature type="domain" description="Histidine kinase" evidence="6">
    <location>
        <begin position="445"/>
        <end position="677"/>
    </location>
</feature>
<dbReference type="Proteomes" id="UP001152876">
    <property type="component" value="Unassembled WGS sequence"/>
</dbReference>
<dbReference type="Gene3D" id="1.10.287.130">
    <property type="match status" value="1"/>
</dbReference>
<dbReference type="InterPro" id="IPR036097">
    <property type="entry name" value="HisK_dim/P_sf"/>
</dbReference>
<dbReference type="SUPFAM" id="SSF47384">
    <property type="entry name" value="Homodimeric domain of signal transducing histidine kinase"/>
    <property type="match status" value="1"/>
</dbReference>
<keyword evidence="3" id="KW-0597">Phosphoprotein</keyword>
<dbReference type="PANTHER" id="PTHR43547:SF2">
    <property type="entry name" value="HYBRID SIGNAL TRANSDUCTION HISTIDINE KINASE C"/>
    <property type="match status" value="1"/>
</dbReference>
<feature type="transmembrane region" description="Helical" evidence="5">
    <location>
        <begin position="325"/>
        <end position="346"/>
    </location>
</feature>
<feature type="transmembrane region" description="Helical" evidence="5">
    <location>
        <begin position="297"/>
        <end position="319"/>
    </location>
</feature>
<reference evidence="7" key="1">
    <citation type="submission" date="2013-01" db="EMBL/GenBank/DDBJ databases">
        <title>Genome draft of Hydrogenophaga taeniospiralis 2K1.</title>
        <authorList>
            <person name="Gomila M."/>
            <person name="Lalucat J."/>
        </authorList>
    </citation>
    <scope>NUCLEOTIDE SEQUENCE</scope>
    <source>
        <strain evidence="7">CCUG 15921</strain>
    </source>
</reference>
<dbReference type="InterPro" id="IPR003661">
    <property type="entry name" value="HisK_dim/P_dom"/>
</dbReference>